<evidence type="ECO:0000256" key="1">
    <source>
        <dbReference type="ARBA" id="ARBA00022612"/>
    </source>
</evidence>
<dbReference type="Gene3D" id="3.40.50.300">
    <property type="entry name" value="P-loop containing nucleotide triphosphate hydrolases"/>
    <property type="match status" value="1"/>
</dbReference>
<dbReference type="Pfam" id="PF17289">
    <property type="entry name" value="Terminase_6C"/>
    <property type="match status" value="1"/>
</dbReference>
<reference evidence="4 5" key="1">
    <citation type="submission" date="2021-08" db="EMBL/GenBank/DDBJ databases">
        <authorList>
            <person name="Tuo L."/>
        </authorList>
    </citation>
    <scope>NUCLEOTIDE SEQUENCE [LARGE SCALE GENOMIC DNA]</scope>
    <source>
        <strain evidence="4 5">JCM 31229</strain>
    </source>
</reference>
<dbReference type="Gene3D" id="3.30.420.240">
    <property type="match status" value="1"/>
</dbReference>
<sequence>MNRQRIFEALLRRDFFVFLQKVFATLHPDDPPLERSPYLMAVCHVMILAFTGEIRRHAINIPPRHLKSITVAVAFPAFVLGHRPSAKILVAAYSEELSRKHAKDFRTIVQSDWYRRLFPEMVIDRGSDRQLEVVTTRTGARRAVSVGGTLTGLGADYIIIDDCMKAEDIRSAAVKDGLRHWYENTLLTRRNDPANGVVISISQRLSEDDLTAYLLEKGYGHLNLPAIADERAEIPIGDGEYFVRAPGDLLFPTRFTQAVLDEFRRELGPQIFSAQFQQNPVTPEGNLIRMEWFGEYEGVIDPKHRHRWHKIVQSWDTAETATPTSDWSVCHTWGYRDGHWFLLDVYRAREEYPDLKRSALRLRQLWKPERILIEAASVGRALAQELRKEHQCLEVKGVTPRGDKQTRVVGITGQLESGRFLLPVDAPFLREFRSELRAFPTGSRHDDQVDALAQFVKFQFDRRGWVEEEYTSTGRPTGSNRPRGQRLNRRY</sequence>
<evidence type="ECO:0000313" key="5">
    <source>
        <dbReference type="Proteomes" id="UP000706039"/>
    </source>
</evidence>
<keyword evidence="1" id="KW-1188">Viral release from host cell</keyword>
<dbReference type="InterPro" id="IPR027417">
    <property type="entry name" value="P-loop_NTPase"/>
</dbReference>
<organism evidence="4 5">
    <name type="scientific">Sphingomonas colocasiae</name>
    <dbReference type="NCBI Taxonomy" id="1848973"/>
    <lineage>
        <taxon>Bacteria</taxon>
        <taxon>Pseudomonadati</taxon>
        <taxon>Pseudomonadota</taxon>
        <taxon>Alphaproteobacteria</taxon>
        <taxon>Sphingomonadales</taxon>
        <taxon>Sphingomonadaceae</taxon>
        <taxon>Sphingomonas</taxon>
    </lineage>
</organism>
<name>A0ABS7PVV4_9SPHN</name>
<feature type="domain" description="Terminase large subunit gp17-like C-terminal" evidence="3">
    <location>
        <begin position="314"/>
        <end position="455"/>
    </location>
</feature>
<dbReference type="NCBIfam" id="TIGR01630">
    <property type="entry name" value="psiM2_ORF9"/>
    <property type="match status" value="1"/>
</dbReference>
<evidence type="ECO:0000313" key="4">
    <source>
        <dbReference type="EMBL" id="MBY8825491.1"/>
    </source>
</evidence>
<feature type="region of interest" description="Disordered" evidence="2">
    <location>
        <begin position="469"/>
        <end position="491"/>
    </location>
</feature>
<protein>
    <submittedName>
        <fullName evidence="4">Phage terminase large subunit</fullName>
    </submittedName>
</protein>
<evidence type="ECO:0000256" key="2">
    <source>
        <dbReference type="SAM" id="MobiDB-lite"/>
    </source>
</evidence>
<keyword evidence="5" id="KW-1185">Reference proteome</keyword>
<evidence type="ECO:0000259" key="3">
    <source>
        <dbReference type="Pfam" id="PF17289"/>
    </source>
</evidence>
<dbReference type="InterPro" id="IPR006517">
    <property type="entry name" value="Phage_terminase_lsu-like_C"/>
</dbReference>
<comment type="caution">
    <text evidence="4">The sequence shown here is derived from an EMBL/GenBank/DDBJ whole genome shotgun (WGS) entry which is preliminary data.</text>
</comment>
<feature type="compositionally biased region" description="Polar residues" evidence="2">
    <location>
        <begin position="471"/>
        <end position="482"/>
    </location>
</feature>
<dbReference type="EMBL" id="JAINVV010000012">
    <property type="protein sequence ID" value="MBY8825491.1"/>
    <property type="molecule type" value="Genomic_DNA"/>
</dbReference>
<gene>
    <name evidence="4" type="primary">terL</name>
    <name evidence="4" type="ORF">K7G82_24530</name>
</gene>
<dbReference type="InterPro" id="IPR035421">
    <property type="entry name" value="Terminase_6C"/>
</dbReference>
<dbReference type="RefSeq" id="WP_222992593.1">
    <property type="nucleotide sequence ID" value="NZ_JAINVV010000012.1"/>
</dbReference>
<accession>A0ABS7PVV4</accession>
<dbReference type="Proteomes" id="UP000706039">
    <property type="component" value="Unassembled WGS sequence"/>
</dbReference>
<proteinExistence type="predicted"/>